<feature type="compositionally biased region" description="Basic residues" evidence="1">
    <location>
        <begin position="50"/>
        <end position="60"/>
    </location>
</feature>
<evidence type="ECO:0000256" key="1">
    <source>
        <dbReference type="SAM" id="MobiDB-lite"/>
    </source>
</evidence>
<feature type="compositionally biased region" description="Low complexity" evidence="1">
    <location>
        <begin position="364"/>
        <end position="380"/>
    </location>
</feature>
<feature type="compositionally biased region" description="Polar residues" evidence="1">
    <location>
        <begin position="37"/>
        <end position="46"/>
    </location>
</feature>
<keyword evidence="3" id="KW-1185">Reference proteome</keyword>
<dbReference type="RefSeq" id="XP_029218889.1">
    <property type="nucleotide sequence ID" value="XM_029365306.1"/>
</dbReference>
<feature type="compositionally biased region" description="Basic residues" evidence="1">
    <location>
        <begin position="399"/>
        <end position="431"/>
    </location>
</feature>
<feature type="region of interest" description="Disordered" evidence="1">
    <location>
        <begin position="1"/>
        <end position="112"/>
    </location>
</feature>
<dbReference type="Pfam" id="PF09805">
    <property type="entry name" value="Nop25"/>
    <property type="match status" value="1"/>
</dbReference>
<organism evidence="2 3">
    <name type="scientific">Besnoitia besnoiti</name>
    <name type="common">Apicomplexan protozoan</name>
    <dbReference type="NCBI Taxonomy" id="94643"/>
    <lineage>
        <taxon>Eukaryota</taxon>
        <taxon>Sar</taxon>
        <taxon>Alveolata</taxon>
        <taxon>Apicomplexa</taxon>
        <taxon>Conoidasida</taxon>
        <taxon>Coccidia</taxon>
        <taxon>Eucoccidiorida</taxon>
        <taxon>Eimeriorina</taxon>
        <taxon>Sarcocystidae</taxon>
        <taxon>Besnoitia</taxon>
    </lineage>
</organism>
<comment type="caution">
    <text evidence="2">The sequence shown here is derived from an EMBL/GenBank/DDBJ whole genome shotgun (WGS) entry which is preliminary data.</text>
</comment>
<feature type="compositionally biased region" description="Basic and acidic residues" evidence="1">
    <location>
        <begin position="1"/>
        <end position="16"/>
    </location>
</feature>
<sequence length="431" mass="47544">MPPEQDRRKGKERPQKGEVTQAPRGGFKRRARFVSFPRSSLPSNTDVAKMKPRRPGKRSCQRGLEISFDPKKQREFIDGFAKRKAQRRQAAAEQAAQREKEERRRLKREKQELMMKHLADLDEARKNAALAHARAPLRRKGKSLSEKENVQRWIRRTRVSYRLSCTRRDWRRRHSRALAREDSLIESELSSSCAAEHEPAPTSREEKRKKGDKNETSKRKKRTEREGDARESARPARKAKFEKKGRDALAEGGEGGEGGIEREASSRKADAAASQKRFQSVVEFLPSASPDASVADCERSPSSREAHDASLAPWLLGSVVTTSIGAFLDSFEATREGTAAGDAAASAASAGGELARVQPRSTTAEASAAHGAAGPPACGRALEKKAGRRAAKADAKTASAKKAKKKGKSRTQTKRGKGKRGKRPKKGRGRA</sequence>
<proteinExistence type="predicted"/>
<protein>
    <recommendedName>
        <fullName evidence="4">Nucleolar 12, 25 kDa protein</fullName>
    </recommendedName>
</protein>
<name>A0A2A9MHI4_BESBE</name>
<gene>
    <name evidence="2" type="ORF">BESB_069130</name>
</gene>
<feature type="compositionally biased region" description="Basic and acidic residues" evidence="1">
    <location>
        <begin position="195"/>
        <end position="234"/>
    </location>
</feature>
<dbReference type="AlphaFoldDB" id="A0A2A9MHI4"/>
<dbReference type="STRING" id="94643.A0A2A9MHI4"/>
<dbReference type="Proteomes" id="UP000224006">
    <property type="component" value="Chromosome VI"/>
</dbReference>
<feature type="compositionally biased region" description="Basic and acidic residues" evidence="1">
    <location>
        <begin position="96"/>
        <end position="112"/>
    </location>
</feature>
<dbReference type="KEGG" id="bbes:BESB_069130"/>
<evidence type="ECO:0008006" key="4">
    <source>
        <dbReference type="Google" id="ProtNLM"/>
    </source>
</evidence>
<feature type="compositionally biased region" description="Basic and acidic residues" evidence="1">
    <location>
        <begin position="68"/>
        <end position="81"/>
    </location>
</feature>
<feature type="compositionally biased region" description="Low complexity" evidence="1">
    <location>
        <begin position="337"/>
        <end position="356"/>
    </location>
</feature>
<dbReference type="GeneID" id="40311839"/>
<reference evidence="2 3" key="1">
    <citation type="submission" date="2017-09" db="EMBL/GenBank/DDBJ databases">
        <title>Genome sequencing of Besnoitia besnoiti strain Bb-Ger1.</title>
        <authorList>
            <person name="Schares G."/>
            <person name="Venepally P."/>
            <person name="Lorenzi H.A."/>
        </authorList>
    </citation>
    <scope>NUCLEOTIDE SEQUENCE [LARGE SCALE GENOMIC DNA]</scope>
    <source>
        <strain evidence="2 3">Bb-Ger1</strain>
    </source>
</reference>
<evidence type="ECO:0000313" key="2">
    <source>
        <dbReference type="EMBL" id="PFH34880.1"/>
    </source>
</evidence>
<dbReference type="InterPro" id="IPR019186">
    <property type="entry name" value="Nucleolar_protein_12"/>
</dbReference>
<feature type="compositionally biased region" description="Basic and acidic residues" evidence="1">
    <location>
        <begin position="296"/>
        <end position="308"/>
    </location>
</feature>
<feature type="region of interest" description="Disordered" evidence="1">
    <location>
        <begin position="172"/>
        <end position="311"/>
    </location>
</feature>
<dbReference type="VEuPathDB" id="ToxoDB:BESB_069130"/>
<evidence type="ECO:0000313" key="3">
    <source>
        <dbReference type="Proteomes" id="UP000224006"/>
    </source>
</evidence>
<feature type="region of interest" description="Disordered" evidence="1">
    <location>
        <begin position="337"/>
        <end position="431"/>
    </location>
</feature>
<feature type="compositionally biased region" description="Basic and acidic residues" evidence="1">
    <location>
        <begin position="259"/>
        <end position="270"/>
    </location>
</feature>
<accession>A0A2A9MHI4</accession>
<dbReference type="EMBL" id="NWUJ01000006">
    <property type="protein sequence ID" value="PFH34880.1"/>
    <property type="molecule type" value="Genomic_DNA"/>
</dbReference>
<feature type="compositionally biased region" description="Basic and acidic residues" evidence="1">
    <location>
        <begin position="381"/>
        <end position="395"/>
    </location>
</feature>